<dbReference type="GO" id="GO:0006974">
    <property type="term" value="P:DNA damage response"/>
    <property type="evidence" value="ECO:0007669"/>
    <property type="project" value="TreeGrafter"/>
</dbReference>
<feature type="region of interest" description="Disordered" evidence="4">
    <location>
        <begin position="47"/>
        <end position="126"/>
    </location>
</feature>
<comment type="caution">
    <text evidence="7">The sequence shown here is derived from an EMBL/GenBank/DDBJ whole genome shotgun (WGS) entry which is preliminary data.</text>
</comment>
<organism evidence="7 8">
    <name type="scientific">Caenorhabditis angaria</name>
    <dbReference type="NCBI Taxonomy" id="860376"/>
    <lineage>
        <taxon>Eukaryota</taxon>
        <taxon>Metazoa</taxon>
        <taxon>Ecdysozoa</taxon>
        <taxon>Nematoda</taxon>
        <taxon>Chromadorea</taxon>
        <taxon>Rhabditida</taxon>
        <taxon>Rhabditina</taxon>
        <taxon>Rhabditomorpha</taxon>
        <taxon>Rhabditoidea</taxon>
        <taxon>Rhabditidae</taxon>
        <taxon>Peloderinae</taxon>
        <taxon>Caenorhabditis</taxon>
    </lineage>
</organism>
<feature type="compositionally biased region" description="Polar residues" evidence="4">
    <location>
        <begin position="833"/>
        <end position="842"/>
    </location>
</feature>
<feature type="compositionally biased region" description="Acidic residues" evidence="4">
    <location>
        <begin position="954"/>
        <end position="965"/>
    </location>
</feature>
<comment type="similarity">
    <text evidence="2">Belongs to the SMEK family.</text>
</comment>
<dbReference type="SUPFAM" id="SSF48371">
    <property type="entry name" value="ARM repeat"/>
    <property type="match status" value="1"/>
</dbReference>
<sequence>MNVCRSVRRGCTALAFRPPFYRKKNTAACSFYDLVTWINWKMSDEVKQNETDQQEDVKKEEDTDAEKKVEEPKEEEEESSSSEKVVKTTEKQEEEETVDKKEEKKKVENSPKKKEKADGKENVQHETITEKDNTLDHIEIRRDAANRVKLYVLCDQRVWEDRGTGHVMCVNSPDDDSPTNTSPYVIIARLEGQPKNILESRILMDTVYQKQQETLIVWSETDVMDLALSFQEKNGCEELWTKICEVQGRDPGDSDANYDDGEDSDVGELTSSTSRMQIPPIEVGRLSEIDAVIHMHLSTSAGRERMASTIENDNILPSLCEVFQMCEDIEYTEGLRTFYSIAKNLFMLNRTSMIELLLDDKHIRDVIGMFEFDPAYKNPRKHRDFVYDKARFREVLHISSDELKEKIHKLYRAQYIQDACLPSLGLFEENLLSTLNSHIFFSRVDIVTGIQRDKRAMRELFGNLKSNDCEPKKRRDLALFLKEMINLSQNLPATGGQSKDNFFKNLLASDILDGVEPCMRSKDVETRSTMVEILKSLVEHNAQTIRDFLLKQARDQEDEDVLLNRLITHMLTDEDPHLTSGTEVIMIMKTLLDPDNMTSIKTERSEFLQLFYHRCIHTLLKPLLENVSGGIIKKDDYTTANRESIMVRLLSFCIEHHSFSMRQHCISTDLLNKILVLLKSKHRFLALYSLKLLQRVVSVKDDYYVRYIVREKVLDAVIECFKSNGSRYNVINSAILHLFDFIRSEDVRPLIKYIVENHGDVVESVQYVKTFMEIKIRYDQHRDREETMSIRSEDNSMASPRSLKKERQEEQWFDEDDELEVGTMLESIEKDVTTNVAGGDSSNNKKKDEQNSPRKTGIEPMFPSIMMKRKNAIDNDDEAPVFGGGSAAVLTTSDNQKKIVIKVASDRSPSRTPSPASSPRASPGPSREDEVTSSQNNSKENSPSPAPTVKSLVDYDESDSDEEASPDAVPSSSTGSPDSEKDGSISNMDNNEEIIENGTTSPALQPNSPQKTPKKHSPDYVSSTSCEMVSQSPNRKRVSNGENTIEVKRSRVVEVEEQKEDQQQTSENSSTSV</sequence>
<feature type="compositionally biased region" description="Acidic residues" evidence="4">
    <location>
        <begin position="256"/>
        <end position="266"/>
    </location>
</feature>
<protein>
    <recommendedName>
        <fullName evidence="9">Serine/threonine-protein phosphatase 4 regulatory subunit 3-like central domain-containing protein</fullName>
    </recommendedName>
</protein>
<dbReference type="OrthoDB" id="27483at2759"/>
<evidence type="ECO:0000259" key="5">
    <source>
        <dbReference type="Pfam" id="PF04802"/>
    </source>
</evidence>
<feature type="region of interest" description="Disordered" evidence="4">
    <location>
        <begin position="784"/>
        <end position="814"/>
    </location>
</feature>
<evidence type="ECO:0000256" key="4">
    <source>
        <dbReference type="SAM" id="MobiDB-lite"/>
    </source>
</evidence>
<dbReference type="InterPro" id="IPR006887">
    <property type="entry name" value="P4R3-like_central_dom"/>
</dbReference>
<evidence type="ECO:0000313" key="7">
    <source>
        <dbReference type="EMBL" id="CAI5450971.1"/>
    </source>
</evidence>
<dbReference type="GO" id="GO:0005654">
    <property type="term" value="C:nucleoplasm"/>
    <property type="evidence" value="ECO:0007669"/>
    <property type="project" value="TreeGrafter"/>
</dbReference>
<dbReference type="InterPro" id="IPR011993">
    <property type="entry name" value="PH-like_dom_sf"/>
</dbReference>
<proteinExistence type="inferred from homology"/>
<dbReference type="PANTHER" id="PTHR23318:SF0">
    <property type="entry name" value="SERINE_THREONINE-PROTEIN PHOSPHATASE 4 REGULATORY SUBUNIT 3"/>
    <property type="match status" value="1"/>
</dbReference>
<dbReference type="SUPFAM" id="SSF50729">
    <property type="entry name" value="PH domain-like"/>
    <property type="match status" value="1"/>
</dbReference>
<dbReference type="InterPro" id="IPR055236">
    <property type="entry name" value="EVH1_PP4R3"/>
</dbReference>
<evidence type="ECO:0000259" key="6">
    <source>
        <dbReference type="Pfam" id="PF22972"/>
    </source>
</evidence>
<name>A0A9P1N7I7_9PELO</name>
<feature type="compositionally biased region" description="Basic and acidic residues" evidence="4">
    <location>
        <begin position="784"/>
        <end position="794"/>
    </location>
</feature>
<dbReference type="GO" id="GO:0072542">
    <property type="term" value="F:protein phosphatase activator activity"/>
    <property type="evidence" value="ECO:0007669"/>
    <property type="project" value="TreeGrafter"/>
</dbReference>
<reference evidence="7" key="1">
    <citation type="submission" date="2022-11" db="EMBL/GenBank/DDBJ databases">
        <authorList>
            <person name="Kikuchi T."/>
        </authorList>
    </citation>
    <scope>NUCLEOTIDE SEQUENCE</scope>
    <source>
        <strain evidence="7">PS1010</strain>
    </source>
</reference>
<evidence type="ECO:0000256" key="1">
    <source>
        <dbReference type="ARBA" id="ARBA00004123"/>
    </source>
</evidence>
<feature type="region of interest" description="Disordered" evidence="4">
    <location>
        <begin position="884"/>
        <end position="1073"/>
    </location>
</feature>
<feature type="region of interest" description="Disordered" evidence="4">
    <location>
        <begin position="251"/>
        <end position="271"/>
    </location>
</feature>
<feature type="compositionally biased region" description="Low complexity" evidence="4">
    <location>
        <begin position="910"/>
        <end position="925"/>
    </location>
</feature>
<dbReference type="Gene3D" id="2.30.29.30">
    <property type="entry name" value="Pleckstrin-homology domain (PH domain)/Phosphotyrosine-binding domain (PTB)"/>
    <property type="match status" value="1"/>
</dbReference>
<feature type="domain" description="Serine/threonine-protein phosphatase 4 regulatory subunit 3-like central" evidence="5">
    <location>
        <begin position="288"/>
        <end position="780"/>
    </location>
</feature>
<dbReference type="Pfam" id="PF04802">
    <property type="entry name" value="PP4R3"/>
    <property type="match status" value="1"/>
</dbReference>
<gene>
    <name evidence="7" type="ORF">CAMP_LOCUS13608</name>
</gene>
<evidence type="ECO:0008006" key="9">
    <source>
        <dbReference type="Google" id="ProtNLM"/>
    </source>
</evidence>
<feature type="compositionally biased region" description="Polar residues" evidence="4">
    <location>
        <begin position="932"/>
        <end position="943"/>
    </location>
</feature>
<evidence type="ECO:0000313" key="8">
    <source>
        <dbReference type="Proteomes" id="UP001152747"/>
    </source>
</evidence>
<feature type="compositionally biased region" description="Polar residues" evidence="4">
    <location>
        <begin position="997"/>
        <end position="1011"/>
    </location>
</feature>
<keyword evidence="3" id="KW-0539">Nucleus</keyword>
<evidence type="ECO:0000256" key="3">
    <source>
        <dbReference type="ARBA" id="ARBA00023242"/>
    </source>
</evidence>
<accession>A0A9P1N7I7</accession>
<feature type="region of interest" description="Disordered" evidence="4">
    <location>
        <begin position="828"/>
        <end position="862"/>
    </location>
</feature>
<dbReference type="InterPro" id="IPR051137">
    <property type="entry name" value="PP4R3-like"/>
</dbReference>
<dbReference type="AlphaFoldDB" id="A0A9P1N7I7"/>
<feature type="domain" description="PP4R3 EVH1-like" evidence="6">
    <location>
        <begin position="146"/>
        <end position="247"/>
    </location>
</feature>
<feature type="compositionally biased region" description="Polar residues" evidence="4">
    <location>
        <begin position="1020"/>
        <end position="1033"/>
    </location>
</feature>
<dbReference type="Gene3D" id="1.25.10.10">
    <property type="entry name" value="Leucine-rich Repeat Variant"/>
    <property type="match status" value="1"/>
</dbReference>
<feature type="compositionally biased region" description="Basic and acidic residues" evidence="4">
    <location>
        <begin position="98"/>
        <end position="126"/>
    </location>
</feature>
<dbReference type="EMBL" id="CANHGI010000005">
    <property type="protein sequence ID" value="CAI5450971.1"/>
    <property type="molecule type" value="Genomic_DNA"/>
</dbReference>
<feature type="compositionally biased region" description="Basic and acidic residues" evidence="4">
    <location>
        <begin position="843"/>
        <end position="852"/>
    </location>
</feature>
<keyword evidence="8" id="KW-1185">Reference proteome</keyword>
<dbReference type="GO" id="GO:0030289">
    <property type="term" value="C:protein phosphatase 4 complex"/>
    <property type="evidence" value="ECO:0007669"/>
    <property type="project" value="TreeGrafter"/>
</dbReference>
<dbReference type="Proteomes" id="UP001152747">
    <property type="component" value="Unassembled WGS sequence"/>
</dbReference>
<dbReference type="InterPro" id="IPR011989">
    <property type="entry name" value="ARM-like"/>
</dbReference>
<evidence type="ECO:0000256" key="2">
    <source>
        <dbReference type="ARBA" id="ARBA00008809"/>
    </source>
</evidence>
<dbReference type="PANTHER" id="PTHR23318">
    <property type="entry name" value="ATP SYNTHASE GAMMA-RELATED"/>
    <property type="match status" value="1"/>
</dbReference>
<dbReference type="InterPro" id="IPR016024">
    <property type="entry name" value="ARM-type_fold"/>
</dbReference>
<comment type="subcellular location">
    <subcellularLocation>
        <location evidence="1">Nucleus</location>
    </subcellularLocation>
</comment>
<feature type="compositionally biased region" description="Basic and acidic residues" evidence="4">
    <location>
        <begin position="47"/>
        <end position="71"/>
    </location>
</feature>
<feature type="compositionally biased region" description="Basic and acidic residues" evidence="4">
    <location>
        <begin position="1045"/>
        <end position="1062"/>
    </location>
</feature>
<dbReference type="Pfam" id="PF22972">
    <property type="entry name" value="EVH1_PP4R3"/>
    <property type="match status" value="1"/>
</dbReference>